<feature type="compositionally biased region" description="Low complexity" evidence="1">
    <location>
        <begin position="263"/>
        <end position="276"/>
    </location>
</feature>
<feature type="region of interest" description="Disordered" evidence="1">
    <location>
        <begin position="220"/>
        <end position="380"/>
    </location>
</feature>
<feature type="compositionally biased region" description="Basic and acidic residues" evidence="1">
    <location>
        <begin position="279"/>
        <end position="299"/>
    </location>
</feature>
<dbReference type="OrthoDB" id="3364886at2759"/>
<feature type="transmembrane region" description="Helical" evidence="2">
    <location>
        <begin position="32"/>
        <end position="55"/>
    </location>
</feature>
<dbReference type="Proteomes" id="UP000186601">
    <property type="component" value="Unassembled WGS sequence"/>
</dbReference>
<feature type="compositionally biased region" description="Low complexity" evidence="1">
    <location>
        <begin position="365"/>
        <end position="374"/>
    </location>
</feature>
<dbReference type="STRING" id="98765.A0A2R6QES2"/>
<evidence type="ECO:0000256" key="1">
    <source>
        <dbReference type="SAM" id="MobiDB-lite"/>
    </source>
</evidence>
<comment type="caution">
    <text evidence="3">The sequence shown here is derived from an EMBL/GenBank/DDBJ whole genome shotgun (WGS) entry which is preliminary data.</text>
</comment>
<organism evidence="3 4">
    <name type="scientific">Hermanssonia centrifuga</name>
    <dbReference type="NCBI Taxonomy" id="98765"/>
    <lineage>
        <taxon>Eukaryota</taxon>
        <taxon>Fungi</taxon>
        <taxon>Dikarya</taxon>
        <taxon>Basidiomycota</taxon>
        <taxon>Agaricomycotina</taxon>
        <taxon>Agaricomycetes</taxon>
        <taxon>Polyporales</taxon>
        <taxon>Meruliaceae</taxon>
        <taxon>Hermanssonia</taxon>
    </lineage>
</organism>
<feature type="region of interest" description="Disordered" evidence="1">
    <location>
        <begin position="402"/>
        <end position="445"/>
    </location>
</feature>
<gene>
    <name evidence="3" type="ORF">PHLCEN_2v3547</name>
</gene>
<name>A0A2R6QES2_9APHY</name>
<proteinExistence type="predicted"/>
<keyword evidence="2" id="KW-0812">Transmembrane</keyword>
<feature type="compositionally biased region" description="Low complexity" evidence="1">
    <location>
        <begin position="339"/>
        <end position="356"/>
    </location>
</feature>
<feature type="compositionally biased region" description="Acidic residues" evidence="1">
    <location>
        <begin position="242"/>
        <end position="255"/>
    </location>
</feature>
<sequence length="445" mass="49372">MHPALLTRIVLTTVFIPIGTILCLLPRFTRIALRLACASMGSFGLVLAIALLARIPAWGNVWERYWIHDGSDWGTSKEKGLSAAFCLLFSTGLASDWFIHSKFGENPDEVGTFSTISNILTDIWNQKWDRYLANYTASLPNDRGRAGTFTPAISLWDRIFGNHRALAPIVQDVVFPTDADLKLPHPSPGQVKLSKQRSVYDKHTLPDLLDAKPRIGFLRKKGTTRVPGAKRNRRAIKFRPLDEEEGLSSSDEESPLQEKPWKLATSLSSASTATLTNPRKVDFEGEKDMDLKPPKRNEIPEYSDYEEDIGNVGKRVVGRDDPNWTPEFIRRHSTRSNQSRSKPSPTASPSPSNTTSQRTVVERQGTPTTPSTSGVPFAAVPATPSLIRAVDRITAAHEALYRSQTSDVGAVSPARETTASPPGDRQQRDKAWDSFWTEVKAKARS</sequence>
<protein>
    <submittedName>
        <fullName evidence="3">Uncharacterized protein</fullName>
    </submittedName>
</protein>
<evidence type="ECO:0000313" key="3">
    <source>
        <dbReference type="EMBL" id="PSS06828.1"/>
    </source>
</evidence>
<accession>A0A2R6QES2</accession>
<keyword evidence="2" id="KW-0472">Membrane</keyword>
<evidence type="ECO:0000256" key="2">
    <source>
        <dbReference type="SAM" id="Phobius"/>
    </source>
</evidence>
<dbReference type="AlphaFoldDB" id="A0A2R6QES2"/>
<keyword evidence="2" id="KW-1133">Transmembrane helix</keyword>
<keyword evidence="4" id="KW-1185">Reference proteome</keyword>
<feature type="compositionally biased region" description="Basic residues" evidence="1">
    <location>
        <begin position="220"/>
        <end position="237"/>
    </location>
</feature>
<evidence type="ECO:0000313" key="4">
    <source>
        <dbReference type="Proteomes" id="UP000186601"/>
    </source>
</evidence>
<reference evidence="3 4" key="1">
    <citation type="submission" date="2018-02" db="EMBL/GenBank/DDBJ databases">
        <title>Genome sequence of the basidiomycete white-rot fungus Phlebia centrifuga.</title>
        <authorList>
            <person name="Granchi Z."/>
            <person name="Peng M."/>
            <person name="de Vries R.P."/>
            <person name="Hilden K."/>
            <person name="Makela M.R."/>
            <person name="Grigoriev I."/>
            <person name="Riley R."/>
        </authorList>
    </citation>
    <scope>NUCLEOTIDE SEQUENCE [LARGE SCALE GENOMIC DNA]</scope>
    <source>
        <strain evidence="3 4">FBCC195</strain>
    </source>
</reference>
<dbReference type="EMBL" id="MLYV02000357">
    <property type="protein sequence ID" value="PSS06828.1"/>
    <property type="molecule type" value="Genomic_DNA"/>
</dbReference>
<feature type="transmembrane region" description="Helical" evidence="2">
    <location>
        <begin position="6"/>
        <end position="25"/>
    </location>
</feature>